<sequence>MPNSERQDKCEIPRIPSSRISRLGISMPELQGHIRLKVAEVFQWSLIRVLEELLQQPDSLNISASEDLNHYHIRILYKSFIKENDAIRASFPKYCKRNTNTIIKNSFMKKFHAVRAPFPNICKRNTDTIANNFISSNRNTKNIFRISKTAPISLKILESQRVYIQENNLFATIFHTKTLMNLPGQSMCIQVAVKLETSDLT</sequence>
<evidence type="ECO:0000313" key="2">
    <source>
        <dbReference type="Proteomes" id="UP000001514"/>
    </source>
</evidence>
<dbReference type="AlphaFoldDB" id="D8S811"/>
<dbReference type="HOGENOM" id="CLU_1557890_0_0_1"/>
<keyword evidence="2" id="KW-1185">Reference proteome</keyword>
<organism evidence="2">
    <name type="scientific">Selaginella moellendorffii</name>
    <name type="common">Spikemoss</name>
    <dbReference type="NCBI Taxonomy" id="88036"/>
    <lineage>
        <taxon>Eukaryota</taxon>
        <taxon>Viridiplantae</taxon>
        <taxon>Streptophyta</taxon>
        <taxon>Embryophyta</taxon>
        <taxon>Tracheophyta</taxon>
        <taxon>Lycopodiopsida</taxon>
        <taxon>Selaginellales</taxon>
        <taxon>Selaginellaceae</taxon>
        <taxon>Selaginella</taxon>
    </lineage>
</organism>
<gene>
    <name evidence="1" type="ORF">SELMODRAFT_419153</name>
</gene>
<dbReference type="EMBL" id="GL377606">
    <property type="protein sequence ID" value="EFJ19335.1"/>
    <property type="molecule type" value="Genomic_DNA"/>
</dbReference>
<dbReference type="InParanoid" id="D8S811"/>
<dbReference type="Proteomes" id="UP000001514">
    <property type="component" value="Unassembled WGS sequence"/>
</dbReference>
<protein>
    <submittedName>
        <fullName evidence="1">Uncharacterized protein</fullName>
    </submittedName>
</protein>
<accession>D8S811</accession>
<proteinExistence type="predicted"/>
<evidence type="ECO:0000313" key="1">
    <source>
        <dbReference type="EMBL" id="EFJ19335.1"/>
    </source>
</evidence>
<reference evidence="1 2" key="1">
    <citation type="journal article" date="2011" name="Science">
        <title>The Selaginella genome identifies genetic changes associated with the evolution of vascular plants.</title>
        <authorList>
            <person name="Banks J.A."/>
            <person name="Nishiyama T."/>
            <person name="Hasebe M."/>
            <person name="Bowman J.L."/>
            <person name="Gribskov M."/>
            <person name="dePamphilis C."/>
            <person name="Albert V.A."/>
            <person name="Aono N."/>
            <person name="Aoyama T."/>
            <person name="Ambrose B.A."/>
            <person name="Ashton N.W."/>
            <person name="Axtell M.J."/>
            <person name="Barker E."/>
            <person name="Barker M.S."/>
            <person name="Bennetzen J.L."/>
            <person name="Bonawitz N.D."/>
            <person name="Chapple C."/>
            <person name="Cheng C."/>
            <person name="Correa L.G."/>
            <person name="Dacre M."/>
            <person name="DeBarry J."/>
            <person name="Dreyer I."/>
            <person name="Elias M."/>
            <person name="Engstrom E.M."/>
            <person name="Estelle M."/>
            <person name="Feng L."/>
            <person name="Finet C."/>
            <person name="Floyd S.K."/>
            <person name="Frommer W.B."/>
            <person name="Fujita T."/>
            <person name="Gramzow L."/>
            <person name="Gutensohn M."/>
            <person name="Harholt J."/>
            <person name="Hattori M."/>
            <person name="Heyl A."/>
            <person name="Hirai T."/>
            <person name="Hiwatashi Y."/>
            <person name="Ishikawa M."/>
            <person name="Iwata M."/>
            <person name="Karol K.G."/>
            <person name="Koehler B."/>
            <person name="Kolukisaoglu U."/>
            <person name="Kubo M."/>
            <person name="Kurata T."/>
            <person name="Lalonde S."/>
            <person name="Li K."/>
            <person name="Li Y."/>
            <person name="Litt A."/>
            <person name="Lyons E."/>
            <person name="Manning G."/>
            <person name="Maruyama T."/>
            <person name="Michael T.P."/>
            <person name="Mikami K."/>
            <person name="Miyazaki S."/>
            <person name="Morinaga S."/>
            <person name="Murata T."/>
            <person name="Mueller-Roeber B."/>
            <person name="Nelson D.R."/>
            <person name="Obara M."/>
            <person name="Oguri Y."/>
            <person name="Olmstead R.G."/>
            <person name="Onodera N."/>
            <person name="Petersen B.L."/>
            <person name="Pils B."/>
            <person name="Prigge M."/>
            <person name="Rensing S.A."/>
            <person name="Riano-Pachon D.M."/>
            <person name="Roberts A.W."/>
            <person name="Sato Y."/>
            <person name="Scheller H.V."/>
            <person name="Schulz B."/>
            <person name="Schulz C."/>
            <person name="Shakirov E.V."/>
            <person name="Shibagaki N."/>
            <person name="Shinohara N."/>
            <person name="Shippen D.E."/>
            <person name="Soerensen I."/>
            <person name="Sotooka R."/>
            <person name="Sugimoto N."/>
            <person name="Sugita M."/>
            <person name="Sumikawa N."/>
            <person name="Tanurdzic M."/>
            <person name="Theissen G."/>
            <person name="Ulvskov P."/>
            <person name="Wakazuki S."/>
            <person name="Weng J.K."/>
            <person name="Willats W.W."/>
            <person name="Wipf D."/>
            <person name="Wolf P.G."/>
            <person name="Yang L."/>
            <person name="Zimmer A.D."/>
            <person name="Zhu Q."/>
            <person name="Mitros T."/>
            <person name="Hellsten U."/>
            <person name="Loque D."/>
            <person name="Otillar R."/>
            <person name="Salamov A."/>
            <person name="Schmutz J."/>
            <person name="Shapiro H."/>
            <person name="Lindquist E."/>
            <person name="Lucas S."/>
            <person name="Rokhsar D."/>
            <person name="Grigoriev I.V."/>
        </authorList>
    </citation>
    <scope>NUCLEOTIDE SEQUENCE [LARGE SCALE GENOMIC DNA]</scope>
</reference>
<name>D8S811_SELML</name>
<dbReference type="KEGG" id="smo:SELMODRAFT_419153"/>
<dbReference type="Gramene" id="EFJ19335">
    <property type="protein sequence ID" value="EFJ19335"/>
    <property type="gene ID" value="SELMODRAFT_419153"/>
</dbReference>